<feature type="domain" description="Fibronectin type-III" evidence="8">
    <location>
        <begin position="32"/>
        <end position="132"/>
    </location>
</feature>
<gene>
    <name evidence="9" type="primary">106062262</name>
</gene>
<evidence type="ECO:0000256" key="5">
    <source>
        <dbReference type="ARBA" id="ARBA00022989"/>
    </source>
</evidence>
<evidence type="ECO:0000256" key="1">
    <source>
        <dbReference type="ARBA" id="ARBA00004167"/>
    </source>
</evidence>
<dbReference type="VEuPathDB" id="VectorBase:BGLB034041"/>
<dbReference type="KEGG" id="bgt:106062262"/>
<dbReference type="InterPro" id="IPR013783">
    <property type="entry name" value="Ig-like_fold"/>
</dbReference>
<reference evidence="9" key="1">
    <citation type="submission" date="2020-05" db="UniProtKB">
        <authorList>
            <consortium name="EnsemblMetazoa"/>
        </authorList>
    </citation>
    <scope>IDENTIFICATION</scope>
    <source>
        <strain evidence="9">BB02</strain>
    </source>
</reference>
<comment type="subcellular location">
    <subcellularLocation>
        <location evidence="1">Membrane</location>
        <topology evidence="1">Single-pass membrane protein</topology>
    </subcellularLocation>
</comment>
<protein>
    <recommendedName>
        <fullName evidence="8">Fibronectin type-III domain-containing protein</fullName>
    </recommendedName>
</protein>
<dbReference type="Pfam" id="PF00041">
    <property type="entry name" value="fn3"/>
    <property type="match status" value="1"/>
</dbReference>
<feature type="domain" description="Fibronectin type-III" evidence="8">
    <location>
        <begin position="1"/>
        <end position="28"/>
    </location>
</feature>
<dbReference type="PANTHER" id="PTHR46877">
    <property type="entry name" value="EPH RECEPTOR A5"/>
    <property type="match status" value="1"/>
</dbReference>
<evidence type="ECO:0000313" key="10">
    <source>
        <dbReference type="Proteomes" id="UP000076420"/>
    </source>
</evidence>
<dbReference type="SMART" id="SM00060">
    <property type="entry name" value="FN3"/>
    <property type="match status" value="1"/>
</dbReference>
<evidence type="ECO:0000259" key="8">
    <source>
        <dbReference type="PROSITE" id="PS50853"/>
    </source>
</evidence>
<keyword evidence="2" id="KW-0812">Transmembrane</keyword>
<keyword evidence="5" id="KW-1133">Transmembrane helix</keyword>
<evidence type="ECO:0000256" key="7">
    <source>
        <dbReference type="ARBA" id="ARBA00023170"/>
    </source>
</evidence>
<keyword evidence="6" id="KW-0472">Membrane</keyword>
<dbReference type="SUPFAM" id="SSF49265">
    <property type="entry name" value="Fibronectin type III"/>
    <property type="match status" value="1"/>
</dbReference>
<dbReference type="InterPro" id="IPR003961">
    <property type="entry name" value="FN3_dom"/>
</dbReference>
<dbReference type="CDD" id="cd00063">
    <property type="entry name" value="FN3"/>
    <property type="match status" value="1"/>
</dbReference>
<dbReference type="STRING" id="6526.A0A2C9LR49"/>
<dbReference type="AlphaFoldDB" id="A0A2C9LR49"/>
<evidence type="ECO:0000256" key="3">
    <source>
        <dbReference type="ARBA" id="ARBA00022741"/>
    </source>
</evidence>
<keyword evidence="7" id="KW-0675">Receptor</keyword>
<dbReference type="PANTHER" id="PTHR46877:SF14">
    <property type="entry name" value="RECEPTOR PROTEIN-TYROSINE KINASE"/>
    <property type="match status" value="1"/>
</dbReference>
<evidence type="ECO:0000256" key="2">
    <source>
        <dbReference type="ARBA" id="ARBA00022692"/>
    </source>
</evidence>
<sequence length="134" mass="14933">MYVFTITALNDAGVSDSSNPLTVTTNQSYPSTPSNVLVSNVTSVTATLRWEPPSEPNGIVRMYLMRYKVARENSDYVFVNITASQIPSIEILMSPLLPYTQYIVQVQAANTENRMELWGNFSTPVTFQTLPSCK</sequence>
<organism evidence="9 10">
    <name type="scientific">Biomphalaria glabrata</name>
    <name type="common">Bloodfluke planorb</name>
    <name type="synonym">Freshwater snail</name>
    <dbReference type="NCBI Taxonomy" id="6526"/>
    <lineage>
        <taxon>Eukaryota</taxon>
        <taxon>Metazoa</taxon>
        <taxon>Spiralia</taxon>
        <taxon>Lophotrochozoa</taxon>
        <taxon>Mollusca</taxon>
        <taxon>Gastropoda</taxon>
        <taxon>Heterobranchia</taxon>
        <taxon>Euthyneura</taxon>
        <taxon>Panpulmonata</taxon>
        <taxon>Hygrophila</taxon>
        <taxon>Lymnaeoidea</taxon>
        <taxon>Planorbidae</taxon>
        <taxon>Biomphalaria</taxon>
    </lineage>
</organism>
<name>A0A2C9LR49_BIOGL</name>
<dbReference type="InterPro" id="IPR050449">
    <property type="entry name" value="Ephrin_rcpt_TKs"/>
</dbReference>
<dbReference type="Gene3D" id="2.60.40.10">
    <property type="entry name" value="Immunoglobulins"/>
    <property type="match status" value="1"/>
</dbReference>
<keyword evidence="3" id="KW-0547">Nucleotide-binding</keyword>
<dbReference type="PROSITE" id="PS50853">
    <property type="entry name" value="FN3"/>
    <property type="match status" value="2"/>
</dbReference>
<evidence type="ECO:0000256" key="6">
    <source>
        <dbReference type="ARBA" id="ARBA00023136"/>
    </source>
</evidence>
<dbReference type="Proteomes" id="UP000076420">
    <property type="component" value="Unassembled WGS sequence"/>
</dbReference>
<keyword evidence="4" id="KW-0067">ATP-binding</keyword>
<evidence type="ECO:0000313" key="9">
    <source>
        <dbReference type="EnsemblMetazoa" id="BGLB034041-PA"/>
    </source>
</evidence>
<dbReference type="GO" id="GO:0005524">
    <property type="term" value="F:ATP binding"/>
    <property type="evidence" value="ECO:0007669"/>
    <property type="project" value="UniProtKB-KW"/>
</dbReference>
<dbReference type="InterPro" id="IPR036116">
    <property type="entry name" value="FN3_sf"/>
</dbReference>
<evidence type="ECO:0000256" key="4">
    <source>
        <dbReference type="ARBA" id="ARBA00022840"/>
    </source>
</evidence>
<dbReference type="VEuPathDB" id="VectorBase:BGLAX_050584"/>
<dbReference type="EnsemblMetazoa" id="BGLB034041-RA">
    <property type="protein sequence ID" value="BGLB034041-PA"/>
    <property type="gene ID" value="BGLB034041"/>
</dbReference>
<accession>A0A2C9LR49</accession>
<proteinExistence type="predicted"/>
<dbReference type="GO" id="GO:0005886">
    <property type="term" value="C:plasma membrane"/>
    <property type="evidence" value="ECO:0007669"/>
    <property type="project" value="TreeGrafter"/>
</dbReference>